<accession>B9K6W5</accession>
<sequence length="191" mass="21279">MVPVIAGIYGKVVEKNGNTVFVSTNSGIVFEIACDTQTCEELEENRECYLYTFLSVSQDGVALYGFSDRKKKDLFLSLMKVSRLGPKTALKILSSEDVDTLISMINSQDVEGLSKIPGISRKTAERIVMELKGKFESTVLKDLKTYHESLEALVSLGYPEKQARKAIKEVLKDGMSTSEVIKEALRILSRR</sequence>
<keyword evidence="4 6" id="KW-0233">DNA recombination</keyword>
<comment type="subunit">
    <text evidence="6">Homotetramer. Forms an RuvA(8)-RuvB(12)-Holliday junction (HJ) complex. HJ DNA is sandwiched between 2 RuvA tetramers; dsDNA enters through RuvA and exits via RuvB. An RuvB hexamer assembles on each DNA strand where it exits the tetramer. Each RuvB hexamer is contacted by two RuvA subunits (via domain III) on 2 adjacent RuvB subunits; this complex drives branch migration. In the full resolvosome a probable DNA-RuvA(4)-RuvB(12)-RuvC(2) complex forms which resolves the HJ.</text>
</comment>
<keyword evidence="8" id="KW-0378">Hydrolase</keyword>
<dbReference type="HOGENOM" id="CLU_087936_3_0_0"/>
<reference evidence="8 9" key="1">
    <citation type="journal article" date="2009" name="Biosci. Biotechnol. Biochem.">
        <title>WeGAS: a web-based microbial genome annotation system.</title>
        <authorList>
            <person name="Lee D."/>
            <person name="Seo H."/>
            <person name="Park C."/>
            <person name="Park K."/>
        </authorList>
    </citation>
    <scope>NUCLEOTIDE SEQUENCE [LARGE SCALE GENOMIC DNA]</scope>
    <source>
        <strain evidence="9">ATCC 49049 / DSM 4359 / NBRC 107923 / NS-E</strain>
    </source>
</reference>
<dbReference type="InterPro" id="IPR012340">
    <property type="entry name" value="NA-bd_OB-fold"/>
</dbReference>
<evidence type="ECO:0000259" key="7">
    <source>
        <dbReference type="SMART" id="SM00278"/>
    </source>
</evidence>
<dbReference type="Pfam" id="PF14520">
    <property type="entry name" value="HHH_5"/>
    <property type="match status" value="1"/>
</dbReference>
<keyword evidence="5 6" id="KW-0234">DNA repair</keyword>
<evidence type="ECO:0000256" key="6">
    <source>
        <dbReference type="HAMAP-Rule" id="MF_00031"/>
    </source>
</evidence>
<comment type="subcellular location">
    <subcellularLocation>
        <location evidence="6">Cytoplasm</location>
    </subcellularLocation>
</comment>
<keyword evidence="2 6" id="KW-0227">DNA damage</keyword>
<evidence type="ECO:0000313" key="9">
    <source>
        <dbReference type="Proteomes" id="UP000000445"/>
    </source>
</evidence>
<keyword evidence="9" id="KW-1185">Reference proteome</keyword>
<evidence type="ECO:0000256" key="1">
    <source>
        <dbReference type="ARBA" id="ARBA00022490"/>
    </source>
</evidence>
<dbReference type="SUPFAM" id="SSF46929">
    <property type="entry name" value="DNA helicase RuvA subunit, C-terminal domain"/>
    <property type="match status" value="1"/>
</dbReference>
<evidence type="ECO:0000256" key="5">
    <source>
        <dbReference type="ARBA" id="ARBA00023204"/>
    </source>
</evidence>
<feature type="region of interest" description="Domain III" evidence="6">
    <location>
        <begin position="146"/>
        <end position="191"/>
    </location>
</feature>
<dbReference type="SUPFAM" id="SSF50249">
    <property type="entry name" value="Nucleic acid-binding proteins"/>
    <property type="match status" value="1"/>
</dbReference>
<dbReference type="CDD" id="cd14332">
    <property type="entry name" value="UBA_RuvA_C"/>
    <property type="match status" value="1"/>
</dbReference>
<keyword evidence="8" id="KW-0547">Nucleotide-binding</keyword>
<dbReference type="AlphaFoldDB" id="B9K6W5"/>
<dbReference type="Pfam" id="PF07499">
    <property type="entry name" value="RuvA_C"/>
    <property type="match status" value="1"/>
</dbReference>
<dbReference type="Gene3D" id="1.10.150.20">
    <property type="entry name" value="5' to 3' exonuclease, C-terminal subdomain"/>
    <property type="match status" value="1"/>
</dbReference>
<comment type="caution">
    <text evidence="6">Lacks conserved residue(s) required for the propagation of feature annotation.</text>
</comment>
<dbReference type="GO" id="GO:0005737">
    <property type="term" value="C:cytoplasm"/>
    <property type="evidence" value="ECO:0007669"/>
    <property type="project" value="UniProtKB-SubCell"/>
</dbReference>
<dbReference type="Proteomes" id="UP000000445">
    <property type="component" value="Chromosome"/>
</dbReference>
<dbReference type="GO" id="GO:0000400">
    <property type="term" value="F:four-way junction DNA binding"/>
    <property type="evidence" value="ECO:0007669"/>
    <property type="project" value="UniProtKB-UniRule"/>
</dbReference>
<evidence type="ECO:0000313" key="8">
    <source>
        <dbReference type="EMBL" id="ACM22698.1"/>
    </source>
</evidence>
<dbReference type="InterPro" id="IPR036267">
    <property type="entry name" value="RuvA_C_sf"/>
</dbReference>
<dbReference type="InterPro" id="IPR003583">
    <property type="entry name" value="Hlx-hairpin-Hlx_DNA-bd_motif"/>
</dbReference>
<comment type="function">
    <text evidence="6">The RuvA-RuvB-RuvC complex processes Holliday junction (HJ) DNA during genetic recombination and DNA repair, while the RuvA-RuvB complex plays an important role in the rescue of blocked DNA replication forks via replication fork reversal (RFR). RuvA specifically binds to HJ cruciform DNA, conferring on it an open structure. The RuvB hexamer acts as an ATP-dependent pump, pulling dsDNA into and through the RuvAB complex. HJ branch migration allows RuvC to scan DNA until it finds its consensus sequence, where it cleaves and resolves the cruciform DNA.</text>
</comment>
<comment type="similarity">
    <text evidence="6">Belongs to the RuvA family.</text>
</comment>
<evidence type="ECO:0000256" key="4">
    <source>
        <dbReference type="ARBA" id="ARBA00023172"/>
    </source>
</evidence>
<dbReference type="GO" id="GO:0048476">
    <property type="term" value="C:Holliday junction resolvase complex"/>
    <property type="evidence" value="ECO:0007669"/>
    <property type="project" value="UniProtKB-UniRule"/>
</dbReference>
<dbReference type="EMBL" id="CP000916">
    <property type="protein sequence ID" value="ACM22698.1"/>
    <property type="molecule type" value="Genomic_DNA"/>
</dbReference>
<evidence type="ECO:0000256" key="2">
    <source>
        <dbReference type="ARBA" id="ARBA00022763"/>
    </source>
</evidence>
<dbReference type="GO" id="GO:0006310">
    <property type="term" value="P:DNA recombination"/>
    <property type="evidence" value="ECO:0007669"/>
    <property type="project" value="UniProtKB-UniRule"/>
</dbReference>
<dbReference type="NCBIfam" id="TIGR00084">
    <property type="entry name" value="ruvA"/>
    <property type="match status" value="1"/>
</dbReference>
<proteinExistence type="inferred from homology"/>
<feature type="region of interest" description="Domain I" evidence="6">
    <location>
        <begin position="4"/>
        <end position="67"/>
    </location>
</feature>
<dbReference type="SUPFAM" id="SSF47781">
    <property type="entry name" value="RuvA domain 2-like"/>
    <property type="match status" value="1"/>
</dbReference>
<comment type="domain">
    <text evidence="6">Has three domains with a flexible linker between the domains II and III and assumes an 'L' shape. Domain III is highly mobile and contacts RuvB.</text>
</comment>
<dbReference type="GO" id="GO:0009378">
    <property type="term" value="F:four-way junction helicase activity"/>
    <property type="evidence" value="ECO:0007669"/>
    <property type="project" value="InterPro"/>
</dbReference>
<dbReference type="eggNOG" id="COG0632">
    <property type="taxonomic scope" value="Bacteria"/>
</dbReference>
<keyword evidence="3 6" id="KW-0238">DNA-binding</keyword>
<dbReference type="HAMAP" id="MF_00031">
    <property type="entry name" value="DNA_HJ_migration_RuvA"/>
    <property type="match status" value="1"/>
</dbReference>
<dbReference type="KEGG" id="tna:CTN_0522"/>
<dbReference type="GO" id="GO:0005524">
    <property type="term" value="F:ATP binding"/>
    <property type="evidence" value="ECO:0007669"/>
    <property type="project" value="InterPro"/>
</dbReference>
<dbReference type="Pfam" id="PF01330">
    <property type="entry name" value="RuvA_N"/>
    <property type="match status" value="1"/>
</dbReference>
<organism evidence="8 9">
    <name type="scientific">Thermotoga neapolitana (strain ATCC 49049 / DSM 4359 / NBRC 107923 / NS-E)</name>
    <dbReference type="NCBI Taxonomy" id="309803"/>
    <lineage>
        <taxon>Bacteria</taxon>
        <taxon>Thermotogati</taxon>
        <taxon>Thermotogota</taxon>
        <taxon>Thermotogae</taxon>
        <taxon>Thermotogales</taxon>
        <taxon>Thermotogaceae</taxon>
        <taxon>Thermotoga</taxon>
    </lineage>
</organism>
<keyword evidence="1 6" id="KW-0963">Cytoplasm</keyword>
<dbReference type="InterPro" id="IPR000085">
    <property type="entry name" value="RuvA"/>
</dbReference>
<dbReference type="InterPro" id="IPR010994">
    <property type="entry name" value="RuvA_2-like"/>
</dbReference>
<evidence type="ECO:0000256" key="3">
    <source>
        <dbReference type="ARBA" id="ARBA00023125"/>
    </source>
</evidence>
<name>B9K6W5_THENN</name>
<keyword evidence="8" id="KW-0067">ATP-binding</keyword>
<dbReference type="InterPro" id="IPR013849">
    <property type="entry name" value="DNA_helicase_Holl-junc_RuvA_I"/>
</dbReference>
<dbReference type="SMART" id="SM00278">
    <property type="entry name" value="HhH1"/>
    <property type="match status" value="2"/>
</dbReference>
<protein>
    <recommendedName>
        <fullName evidence="6">Holliday junction branch migration complex subunit RuvA</fullName>
    </recommendedName>
</protein>
<dbReference type="Gene3D" id="1.10.8.10">
    <property type="entry name" value="DNA helicase RuvA subunit, C-terminal domain"/>
    <property type="match status" value="1"/>
</dbReference>
<feature type="domain" description="Helix-hairpin-helix DNA-binding motif class 1" evidence="7">
    <location>
        <begin position="111"/>
        <end position="130"/>
    </location>
</feature>
<dbReference type="InterPro" id="IPR011114">
    <property type="entry name" value="RuvA_C"/>
</dbReference>
<gene>
    <name evidence="6" type="primary">ruvA</name>
    <name evidence="8" type="ordered locus">CTN_0522</name>
</gene>
<keyword evidence="8" id="KW-0347">Helicase</keyword>
<dbReference type="GO" id="GO:0006281">
    <property type="term" value="P:DNA repair"/>
    <property type="evidence" value="ECO:0007669"/>
    <property type="project" value="UniProtKB-UniRule"/>
</dbReference>
<dbReference type="STRING" id="309803.CTN_0522"/>
<feature type="domain" description="Helix-hairpin-helix DNA-binding motif class 1" evidence="7">
    <location>
        <begin position="76"/>
        <end position="95"/>
    </location>
</feature>
<dbReference type="Gene3D" id="2.40.50.140">
    <property type="entry name" value="Nucleic acid-binding proteins"/>
    <property type="match status" value="1"/>
</dbReference>
<dbReference type="GO" id="GO:0009379">
    <property type="term" value="C:Holliday junction helicase complex"/>
    <property type="evidence" value="ECO:0007669"/>
    <property type="project" value="InterPro"/>
</dbReference>